<evidence type="ECO:0000259" key="5">
    <source>
        <dbReference type="SMART" id="SM00460"/>
    </source>
</evidence>
<dbReference type="InterPro" id="IPR050883">
    <property type="entry name" value="PNGase"/>
</dbReference>
<evidence type="ECO:0000256" key="4">
    <source>
        <dbReference type="SAM" id="MobiDB-lite"/>
    </source>
</evidence>
<keyword evidence="7" id="KW-1185">Reference proteome</keyword>
<evidence type="ECO:0000313" key="6">
    <source>
        <dbReference type="EMBL" id="KAH7041989.1"/>
    </source>
</evidence>
<dbReference type="PANTHER" id="PTHR12143">
    <property type="entry name" value="PEPTIDE N-GLYCANASE PNGASE -RELATED"/>
    <property type="match status" value="1"/>
</dbReference>
<evidence type="ECO:0000313" key="7">
    <source>
        <dbReference type="Proteomes" id="UP000774617"/>
    </source>
</evidence>
<dbReference type="Pfam" id="PF01841">
    <property type="entry name" value="Transglut_core"/>
    <property type="match status" value="1"/>
</dbReference>
<sequence>MTTTPSRRLTRLLDLKSELRHPSHHDHAFANPEESIGTFYRALTKHQQCWEARGRARRLFLQLLQQIKDHLETNGDAVRAPVSWSLYMVGRCERSARPTVFFCGPDAAARKRVRRDIVDSGILAQYPGFATADSARPPQFDEVRRVASGEEGWPAGVLGASPACGNPMGAAVRVRRVGRGGEVALATATVGAVYRLGEELFFATAAHAFVEQDAGGNVESHGDFEFDGDFDDEEDSESEPDFISEPGADGDEEESSDHVQAASANDLDLQIPTATAEPRGPISSDAVLAFQAEDIVVSSIDGPHPGLDYCLIRLKQDDPRIFGDMSALNGACNIHTIHPSCVASAPHDGTVIAYTGSKKAFSGTMSGTPSFLTLPGGQISQELWTVQLDGALADGDCGSVIIDDITGEIGGHIIAGSPATGTAFIVPAHLVFDDLRTRLGRETALAQRFEKCQAETSSGPMDARRAKMLTTRFHKMLSARRIEKLRNRLRSNLQASRDDDGGPHPSSPPPSYAAADRGIPLVPTQPWDARSIRFRKMLVSLSSVPTSWENPGLLDEALTLAPLDQLYAEAEEESQVFLAEAQSLGTGKKPAWGFQDCLIRAVMRWFKRSFFSWVNNPVCVRCGSPTLAVGMTAPLPDEAARGATQVELYRCCHDACGSYERFPRYNDAFVLVQTRRGRCGEWTNCFSMLCRAFGSRVRWVWSSEDHVWTEVYSTHCERWVHVDACEEAWDEPRIYTERWGKKLAYCIAFSTDGAADVTRRYVRSAGFALERTRAFESDLLHIINEIRSIRRKSLPLVDKFRLEKEDTGEDRELQRYVALQIAHEFCKIDVTNPSFHSSKPLSTDSVKTREGRVSGNAEWVRARGERPFEGI</sequence>
<evidence type="ECO:0000256" key="2">
    <source>
        <dbReference type="ARBA" id="ARBA00022723"/>
    </source>
</evidence>
<dbReference type="EMBL" id="JAGTJR010000028">
    <property type="protein sequence ID" value="KAH7041989.1"/>
    <property type="molecule type" value="Genomic_DNA"/>
</dbReference>
<comment type="similarity">
    <text evidence="1">Belongs to the transglutaminase-like superfamily. PNGase family.</text>
</comment>
<feature type="compositionally biased region" description="Acidic residues" evidence="4">
    <location>
        <begin position="225"/>
        <end position="255"/>
    </location>
</feature>
<comment type="caution">
    <text evidence="6">The sequence shown here is derived from an EMBL/GenBank/DDBJ whole genome shotgun (WGS) entry which is preliminary data.</text>
</comment>
<keyword evidence="3" id="KW-0862">Zinc</keyword>
<proteinExistence type="inferred from homology"/>
<dbReference type="SUPFAM" id="SSF50494">
    <property type="entry name" value="Trypsin-like serine proteases"/>
    <property type="match status" value="1"/>
</dbReference>
<feature type="region of interest" description="Disordered" evidence="4">
    <location>
        <begin position="216"/>
        <end position="262"/>
    </location>
</feature>
<organism evidence="6 7">
    <name type="scientific">Macrophomina phaseolina</name>
    <dbReference type="NCBI Taxonomy" id="35725"/>
    <lineage>
        <taxon>Eukaryota</taxon>
        <taxon>Fungi</taxon>
        <taxon>Dikarya</taxon>
        <taxon>Ascomycota</taxon>
        <taxon>Pezizomycotina</taxon>
        <taxon>Dothideomycetes</taxon>
        <taxon>Dothideomycetes incertae sedis</taxon>
        <taxon>Botryosphaeriales</taxon>
        <taxon>Botryosphaeriaceae</taxon>
        <taxon>Macrophomina</taxon>
    </lineage>
</organism>
<name>A0ABQ8G175_9PEZI</name>
<reference evidence="6 7" key="1">
    <citation type="journal article" date="2021" name="Nat. Commun.">
        <title>Genetic determinants of endophytism in the Arabidopsis root mycobiome.</title>
        <authorList>
            <person name="Mesny F."/>
            <person name="Miyauchi S."/>
            <person name="Thiergart T."/>
            <person name="Pickel B."/>
            <person name="Atanasova L."/>
            <person name="Karlsson M."/>
            <person name="Huettel B."/>
            <person name="Barry K.W."/>
            <person name="Haridas S."/>
            <person name="Chen C."/>
            <person name="Bauer D."/>
            <person name="Andreopoulos W."/>
            <person name="Pangilinan J."/>
            <person name="LaButti K."/>
            <person name="Riley R."/>
            <person name="Lipzen A."/>
            <person name="Clum A."/>
            <person name="Drula E."/>
            <person name="Henrissat B."/>
            <person name="Kohler A."/>
            <person name="Grigoriev I.V."/>
            <person name="Martin F.M."/>
            <person name="Hacquard S."/>
        </authorList>
    </citation>
    <scope>NUCLEOTIDE SEQUENCE [LARGE SCALE GENOMIC DNA]</scope>
    <source>
        <strain evidence="6 7">MPI-SDFR-AT-0080</strain>
    </source>
</reference>
<dbReference type="Proteomes" id="UP000774617">
    <property type="component" value="Unassembled WGS sequence"/>
</dbReference>
<evidence type="ECO:0000256" key="3">
    <source>
        <dbReference type="ARBA" id="ARBA00022833"/>
    </source>
</evidence>
<feature type="domain" description="Transglutaminase-like" evidence="5">
    <location>
        <begin position="671"/>
        <end position="726"/>
    </location>
</feature>
<keyword evidence="2" id="KW-0479">Metal-binding</keyword>
<dbReference type="InterPro" id="IPR009003">
    <property type="entry name" value="Peptidase_S1_PA"/>
</dbReference>
<feature type="region of interest" description="Disordered" evidence="4">
    <location>
        <begin position="493"/>
        <end position="518"/>
    </location>
</feature>
<dbReference type="PANTHER" id="PTHR12143:SF19">
    <property type="entry name" value="PEPTIDE-N(4)-(N-ACETYL-BETA-GLUCOSAMINYL)ASPARAGINE AMIDASE"/>
    <property type="match status" value="1"/>
</dbReference>
<dbReference type="Gene3D" id="3.10.620.30">
    <property type="match status" value="1"/>
</dbReference>
<evidence type="ECO:0000256" key="1">
    <source>
        <dbReference type="ARBA" id="ARBA00009390"/>
    </source>
</evidence>
<dbReference type="Gene3D" id="2.20.25.10">
    <property type="match status" value="1"/>
</dbReference>
<dbReference type="InterPro" id="IPR038765">
    <property type="entry name" value="Papain-like_cys_pep_sf"/>
</dbReference>
<gene>
    <name evidence="6" type="ORF">B0J12DRAFT_218332</name>
</gene>
<dbReference type="SMART" id="SM00460">
    <property type="entry name" value="TGc"/>
    <property type="match status" value="1"/>
</dbReference>
<dbReference type="SUPFAM" id="SSF54001">
    <property type="entry name" value="Cysteine proteinases"/>
    <property type="match status" value="1"/>
</dbReference>
<protein>
    <recommendedName>
        <fullName evidence="5">Transglutaminase-like domain-containing protein</fullName>
    </recommendedName>
</protein>
<accession>A0ABQ8G175</accession>
<dbReference type="InterPro" id="IPR002931">
    <property type="entry name" value="Transglutaminase-like"/>
</dbReference>